<evidence type="ECO:0000313" key="2">
    <source>
        <dbReference type="EMBL" id="CAK9141521.1"/>
    </source>
</evidence>
<evidence type="ECO:0000313" key="3">
    <source>
        <dbReference type="Proteomes" id="UP001642360"/>
    </source>
</evidence>
<dbReference type="Proteomes" id="UP001642360">
    <property type="component" value="Unassembled WGS sequence"/>
</dbReference>
<organism evidence="2 3">
    <name type="scientific">Ilex paraguariensis</name>
    <name type="common">yerba mate</name>
    <dbReference type="NCBI Taxonomy" id="185542"/>
    <lineage>
        <taxon>Eukaryota</taxon>
        <taxon>Viridiplantae</taxon>
        <taxon>Streptophyta</taxon>
        <taxon>Embryophyta</taxon>
        <taxon>Tracheophyta</taxon>
        <taxon>Spermatophyta</taxon>
        <taxon>Magnoliopsida</taxon>
        <taxon>eudicotyledons</taxon>
        <taxon>Gunneridae</taxon>
        <taxon>Pentapetalae</taxon>
        <taxon>asterids</taxon>
        <taxon>campanulids</taxon>
        <taxon>Aquifoliales</taxon>
        <taxon>Aquifoliaceae</taxon>
        <taxon>Ilex</taxon>
    </lineage>
</organism>
<feature type="chain" id="PRO_5044745881" evidence="1">
    <location>
        <begin position="24"/>
        <end position="94"/>
    </location>
</feature>
<accession>A0ABC8RB63</accession>
<proteinExistence type="predicted"/>
<name>A0ABC8RB63_9AQUA</name>
<evidence type="ECO:0000256" key="1">
    <source>
        <dbReference type="SAM" id="SignalP"/>
    </source>
</evidence>
<keyword evidence="1" id="KW-0732">Signal</keyword>
<comment type="caution">
    <text evidence="2">The sequence shown here is derived from an EMBL/GenBank/DDBJ whole genome shotgun (WGS) entry which is preliminary data.</text>
</comment>
<feature type="non-terminal residue" evidence="2">
    <location>
        <position position="94"/>
    </location>
</feature>
<dbReference type="EMBL" id="CAUOFW020001142">
    <property type="protein sequence ID" value="CAK9141521.1"/>
    <property type="molecule type" value="Genomic_DNA"/>
</dbReference>
<dbReference type="AlphaFoldDB" id="A0ABC8RB63"/>
<reference evidence="2 3" key="1">
    <citation type="submission" date="2024-02" db="EMBL/GenBank/DDBJ databases">
        <authorList>
            <person name="Vignale AGUSTIN F."/>
            <person name="Sosa J E."/>
            <person name="Modenutti C."/>
        </authorList>
    </citation>
    <scope>NUCLEOTIDE SEQUENCE [LARGE SCALE GENOMIC DNA]</scope>
</reference>
<keyword evidence="3" id="KW-1185">Reference proteome</keyword>
<feature type="signal peptide" evidence="1">
    <location>
        <begin position="1"/>
        <end position="23"/>
    </location>
</feature>
<gene>
    <name evidence="2" type="ORF">ILEXP_LOCUS9107</name>
</gene>
<sequence length="94" mass="9853">MKGVDLLVAVGCFVVGWCGFGEGDMILVVMEGQEEVDGGGGVDVGVGVRGGTMVVVVGYGGLTEDEETCVIGGLTELRLRWIPREGFWNGMSLE</sequence>
<protein>
    <submittedName>
        <fullName evidence="2">Uncharacterized protein</fullName>
    </submittedName>
</protein>